<keyword evidence="4" id="KW-1185">Reference proteome</keyword>
<dbReference type="InterPro" id="IPR050357">
    <property type="entry name" value="Arrestin_domain-protein"/>
</dbReference>
<evidence type="ECO:0000259" key="2">
    <source>
        <dbReference type="SMART" id="SM01017"/>
    </source>
</evidence>
<dbReference type="Gene3D" id="2.60.40.640">
    <property type="match status" value="2"/>
</dbReference>
<dbReference type="GO" id="GO:0005737">
    <property type="term" value="C:cytoplasm"/>
    <property type="evidence" value="ECO:0007669"/>
    <property type="project" value="TreeGrafter"/>
</dbReference>
<dbReference type="InterPro" id="IPR011021">
    <property type="entry name" value="Arrestin-like_N"/>
</dbReference>
<feature type="domain" description="Arrestin C-terminal-like" evidence="2">
    <location>
        <begin position="162"/>
        <end position="270"/>
    </location>
</feature>
<dbReference type="SUPFAM" id="SSF81296">
    <property type="entry name" value="E set domains"/>
    <property type="match status" value="2"/>
</dbReference>
<comment type="similarity">
    <text evidence="1">Belongs to the arrestin family.</text>
</comment>
<protein>
    <recommendedName>
        <fullName evidence="2">Arrestin C-terminal-like domain-containing protein</fullName>
    </recommendedName>
</protein>
<reference evidence="3" key="2">
    <citation type="submission" date="2025-09" db="UniProtKB">
        <authorList>
            <consortium name="Ensembl"/>
        </authorList>
    </citation>
    <scope>IDENTIFICATION</scope>
</reference>
<accession>A0A3Q3QJ46</accession>
<dbReference type="Proteomes" id="UP000261600">
    <property type="component" value="Unplaced"/>
</dbReference>
<dbReference type="AlphaFoldDB" id="A0A3Q3QJ46"/>
<reference evidence="3" key="1">
    <citation type="submission" date="2025-08" db="UniProtKB">
        <authorList>
            <consortium name="Ensembl"/>
        </authorList>
    </citation>
    <scope>IDENTIFICATION</scope>
</reference>
<dbReference type="PANTHER" id="PTHR11188">
    <property type="entry name" value="ARRESTIN DOMAIN CONTAINING PROTEIN"/>
    <property type="match status" value="1"/>
</dbReference>
<dbReference type="GO" id="GO:0005886">
    <property type="term" value="C:plasma membrane"/>
    <property type="evidence" value="ECO:0007669"/>
    <property type="project" value="TreeGrafter"/>
</dbReference>
<organism evidence="3 4">
    <name type="scientific">Monopterus albus</name>
    <name type="common">Swamp eel</name>
    <dbReference type="NCBI Taxonomy" id="43700"/>
    <lineage>
        <taxon>Eukaryota</taxon>
        <taxon>Metazoa</taxon>
        <taxon>Chordata</taxon>
        <taxon>Craniata</taxon>
        <taxon>Vertebrata</taxon>
        <taxon>Euteleostomi</taxon>
        <taxon>Actinopterygii</taxon>
        <taxon>Neopterygii</taxon>
        <taxon>Teleostei</taxon>
        <taxon>Neoteleostei</taxon>
        <taxon>Acanthomorphata</taxon>
        <taxon>Anabantaria</taxon>
        <taxon>Synbranchiformes</taxon>
        <taxon>Synbranchidae</taxon>
        <taxon>Monopterus</taxon>
    </lineage>
</organism>
<dbReference type="Ensembl" id="ENSMALT00000014143.1">
    <property type="protein sequence ID" value="ENSMALP00000013846.1"/>
    <property type="gene ID" value="ENSMALG00000009749.1"/>
</dbReference>
<dbReference type="Pfam" id="PF00339">
    <property type="entry name" value="Arrestin_N"/>
    <property type="match status" value="1"/>
</dbReference>
<proteinExistence type="inferred from homology"/>
<dbReference type="InterPro" id="IPR014752">
    <property type="entry name" value="Arrestin-like_C"/>
</dbReference>
<dbReference type="GO" id="GO:0007399">
    <property type="term" value="P:nervous system development"/>
    <property type="evidence" value="ECO:0007669"/>
    <property type="project" value="UniProtKB-ARBA"/>
</dbReference>
<name>A0A3Q3QJ46_MONAL</name>
<dbReference type="InterPro" id="IPR011022">
    <property type="entry name" value="Arrestin_C-like"/>
</dbReference>
<sequence length="275" mass="31039">MITKINISILGCFPLNKSNIFTSELSKECKIFSLHVKLKGKAEAKWMQSYRPTEVKHYSKGKYFSINFTIFLVSFSDSSVVAPGCHVYPFTFQFPYQGLPSSFSGCYGKILYTLEARLGRSMRIDKKDSTKLNFVSKADLHSDPLLMTPQHESKDKKMHVFSSGTVAMDVNLEKTGFIQGEGLKVVAYIQNNSSREIKPKYCVYRKHSFFAKGKRKVSTNDLCKEVGEPIPPSSNANVTKVITIPPDMEPSILNCNIIKVEYRLRVSSWTLATAM</sequence>
<dbReference type="SMART" id="SM01017">
    <property type="entry name" value="Arrestin_C"/>
    <property type="match status" value="1"/>
</dbReference>
<dbReference type="Pfam" id="PF02752">
    <property type="entry name" value="Arrestin_C"/>
    <property type="match status" value="1"/>
</dbReference>
<dbReference type="PANTHER" id="PTHR11188:SF135">
    <property type="entry name" value="ARRESTIN DOMAIN CONTAINING 3-LIKE-RELATED"/>
    <property type="match status" value="1"/>
</dbReference>
<evidence type="ECO:0000313" key="3">
    <source>
        <dbReference type="Ensembl" id="ENSMALP00000013846.1"/>
    </source>
</evidence>
<evidence type="ECO:0000256" key="1">
    <source>
        <dbReference type="ARBA" id="ARBA00005298"/>
    </source>
</evidence>
<evidence type="ECO:0000313" key="4">
    <source>
        <dbReference type="Proteomes" id="UP000261600"/>
    </source>
</evidence>
<dbReference type="GO" id="GO:0015031">
    <property type="term" value="P:protein transport"/>
    <property type="evidence" value="ECO:0007669"/>
    <property type="project" value="TreeGrafter"/>
</dbReference>
<dbReference type="InterPro" id="IPR014756">
    <property type="entry name" value="Ig_E-set"/>
</dbReference>